<evidence type="ECO:0000313" key="3">
    <source>
        <dbReference type="Proteomes" id="UP001221757"/>
    </source>
</evidence>
<dbReference type="Proteomes" id="UP001221757">
    <property type="component" value="Unassembled WGS sequence"/>
</dbReference>
<organism evidence="2 3">
    <name type="scientific">Mycena rosella</name>
    <name type="common">Pink bonnet</name>
    <name type="synonym">Agaricus rosellus</name>
    <dbReference type="NCBI Taxonomy" id="1033263"/>
    <lineage>
        <taxon>Eukaryota</taxon>
        <taxon>Fungi</taxon>
        <taxon>Dikarya</taxon>
        <taxon>Basidiomycota</taxon>
        <taxon>Agaricomycotina</taxon>
        <taxon>Agaricomycetes</taxon>
        <taxon>Agaricomycetidae</taxon>
        <taxon>Agaricales</taxon>
        <taxon>Marasmiineae</taxon>
        <taxon>Mycenaceae</taxon>
        <taxon>Mycena</taxon>
    </lineage>
</organism>
<dbReference type="AlphaFoldDB" id="A0AAD7BCI6"/>
<reference evidence="2" key="1">
    <citation type="submission" date="2023-03" db="EMBL/GenBank/DDBJ databases">
        <title>Massive genome expansion in bonnet fungi (Mycena s.s.) driven by repeated elements and novel gene families across ecological guilds.</title>
        <authorList>
            <consortium name="Lawrence Berkeley National Laboratory"/>
            <person name="Harder C.B."/>
            <person name="Miyauchi S."/>
            <person name="Viragh M."/>
            <person name="Kuo A."/>
            <person name="Thoen E."/>
            <person name="Andreopoulos B."/>
            <person name="Lu D."/>
            <person name="Skrede I."/>
            <person name="Drula E."/>
            <person name="Henrissat B."/>
            <person name="Morin E."/>
            <person name="Kohler A."/>
            <person name="Barry K."/>
            <person name="LaButti K."/>
            <person name="Morin E."/>
            <person name="Salamov A."/>
            <person name="Lipzen A."/>
            <person name="Mereny Z."/>
            <person name="Hegedus B."/>
            <person name="Baldrian P."/>
            <person name="Stursova M."/>
            <person name="Weitz H."/>
            <person name="Taylor A."/>
            <person name="Grigoriev I.V."/>
            <person name="Nagy L.G."/>
            <person name="Martin F."/>
            <person name="Kauserud H."/>
        </authorList>
    </citation>
    <scope>NUCLEOTIDE SEQUENCE</scope>
    <source>
        <strain evidence="2">CBHHK067</strain>
    </source>
</reference>
<feature type="region of interest" description="Disordered" evidence="1">
    <location>
        <begin position="23"/>
        <end position="48"/>
    </location>
</feature>
<gene>
    <name evidence="2" type="ORF">B0H17DRAFT_1152514</name>
</gene>
<keyword evidence="3" id="KW-1185">Reference proteome</keyword>
<accession>A0AAD7BCI6</accession>
<name>A0AAD7BCI6_MYCRO</name>
<sequence length="418" mass="45202">MEAMVAELARLRGVVDVFTTKCGGGRGKKRQRADNENDTTTSSKKSKASASPAEIDYIGYGRTIGRFLGPFVNITEVIEYGTTADAAMSGDEGETDVKLNEAWGILWRKFPGFHEFLLSLTNQPVVRRAIERQLTSGMEDVRSQDTATLKRRVPSWTNENPKIPLDPPLPSLKEKVYRGMVHPVFARLLTPMECEANEATYLEFTTGVRHLTGTQLPRFIFPLNQVFPVGAPPTDPAWAEVLDNALKGEIVLRSAKALFMGPESALEGDGYHKGKPGNAEIINLTTFNRRVCAGVVVQVYFSLSAKQEWHKNDGPHFNYEDLFWTIYGLFDNDKWGKEIIALWNKVVLGKAAGVQSAPAPSGPSHLEQLKAARAAAALAAANASPTTAEPVPEAPAAGAGDVASASAVAPAPADVATT</sequence>
<evidence type="ECO:0000313" key="2">
    <source>
        <dbReference type="EMBL" id="KAJ7616887.1"/>
    </source>
</evidence>
<feature type="compositionally biased region" description="Low complexity" evidence="1">
    <location>
        <begin position="39"/>
        <end position="48"/>
    </location>
</feature>
<comment type="caution">
    <text evidence="2">The sequence shown here is derived from an EMBL/GenBank/DDBJ whole genome shotgun (WGS) entry which is preliminary data.</text>
</comment>
<evidence type="ECO:0000256" key="1">
    <source>
        <dbReference type="SAM" id="MobiDB-lite"/>
    </source>
</evidence>
<proteinExistence type="predicted"/>
<feature type="region of interest" description="Disordered" evidence="1">
    <location>
        <begin position="382"/>
        <end position="403"/>
    </location>
</feature>
<dbReference type="EMBL" id="JARKIE010000781">
    <property type="protein sequence ID" value="KAJ7616887.1"/>
    <property type="molecule type" value="Genomic_DNA"/>
</dbReference>
<protein>
    <submittedName>
        <fullName evidence="2">Uncharacterized protein</fullName>
    </submittedName>
</protein>
<dbReference type="InterPro" id="IPR046521">
    <property type="entry name" value="DUF6698"/>
</dbReference>
<dbReference type="Pfam" id="PF20414">
    <property type="entry name" value="DUF6698"/>
    <property type="match status" value="1"/>
</dbReference>